<dbReference type="InterPro" id="IPR001296">
    <property type="entry name" value="Glyco_trans_1"/>
</dbReference>
<dbReference type="InterPro" id="IPR028098">
    <property type="entry name" value="Glyco_trans_4-like_N"/>
</dbReference>
<feature type="domain" description="Glycosyltransferase subfamily 4-like N-terminal" evidence="2">
    <location>
        <begin position="17"/>
        <end position="173"/>
    </location>
</feature>
<reference evidence="4" key="1">
    <citation type="submission" date="2019-05" db="EMBL/GenBank/DDBJ databases">
        <title>Flavobacterium profundi sp. nov., isolated from a deep-sea seamount.</title>
        <authorList>
            <person name="Zhang D.-C."/>
        </authorList>
    </citation>
    <scope>NUCLEOTIDE SEQUENCE [LARGE SCALE GENOMIC DNA]</scope>
    <source>
        <strain evidence="4">EC11</strain>
    </source>
</reference>
<feature type="domain" description="Glycosyl transferase family 1" evidence="1">
    <location>
        <begin position="182"/>
        <end position="341"/>
    </location>
</feature>
<protein>
    <submittedName>
        <fullName evidence="3">Glycosyltransferase family 4 protein</fullName>
    </submittedName>
</protein>
<dbReference type="Proteomes" id="UP000817854">
    <property type="component" value="Unassembled WGS sequence"/>
</dbReference>
<accession>A0ABX0ITN0</accession>
<reference evidence="3 4" key="2">
    <citation type="submission" date="2019-05" db="EMBL/GenBank/DDBJ databases">
        <authorList>
            <person name="Lianzixin W."/>
        </authorList>
    </citation>
    <scope>NUCLEOTIDE SEQUENCE [LARGE SCALE GENOMIC DNA]</scope>
    <source>
        <strain evidence="3 4">EC11</strain>
    </source>
</reference>
<gene>
    <name evidence="3" type="ORF">FIA58_010870</name>
</gene>
<dbReference type="Gene3D" id="3.40.50.2000">
    <property type="entry name" value="Glycogen Phosphorylase B"/>
    <property type="match status" value="2"/>
</dbReference>
<dbReference type="RefSeq" id="WP_140962506.1">
    <property type="nucleotide sequence ID" value="NZ_VEVQ02000006.1"/>
</dbReference>
<proteinExistence type="predicted"/>
<dbReference type="Pfam" id="PF00534">
    <property type="entry name" value="Glycos_transf_1"/>
    <property type="match status" value="1"/>
</dbReference>
<reference evidence="3 4" key="3">
    <citation type="submission" date="2020-02" db="EMBL/GenBank/DDBJ databases">
        <title>Flavobacterium profundi sp. nov., isolated from a deep-sea seamount.</title>
        <authorList>
            <person name="Zhang D.-C."/>
        </authorList>
    </citation>
    <scope>NUCLEOTIDE SEQUENCE [LARGE SCALE GENOMIC DNA]</scope>
    <source>
        <strain evidence="3 4">EC11</strain>
    </source>
</reference>
<evidence type="ECO:0000259" key="2">
    <source>
        <dbReference type="Pfam" id="PF13439"/>
    </source>
</evidence>
<evidence type="ECO:0000313" key="4">
    <source>
        <dbReference type="Proteomes" id="UP000817854"/>
    </source>
</evidence>
<dbReference type="CDD" id="cd03801">
    <property type="entry name" value="GT4_PimA-like"/>
    <property type="match status" value="1"/>
</dbReference>
<organism evidence="3 4">
    <name type="scientific">Flavobacterium jejuense</name>
    <dbReference type="NCBI Taxonomy" id="1544455"/>
    <lineage>
        <taxon>Bacteria</taxon>
        <taxon>Pseudomonadati</taxon>
        <taxon>Bacteroidota</taxon>
        <taxon>Flavobacteriia</taxon>
        <taxon>Flavobacteriales</taxon>
        <taxon>Flavobacteriaceae</taxon>
        <taxon>Flavobacterium</taxon>
    </lineage>
</organism>
<comment type="caution">
    <text evidence="3">The sequence shown here is derived from an EMBL/GenBank/DDBJ whole genome shotgun (WGS) entry which is preliminary data.</text>
</comment>
<name>A0ABX0ITN0_9FLAO</name>
<dbReference type="PANTHER" id="PTHR12526">
    <property type="entry name" value="GLYCOSYLTRANSFERASE"/>
    <property type="match status" value="1"/>
</dbReference>
<evidence type="ECO:0000259" key="1">
    <source>
        <dbReference type="Pfam" id="PF00534"/>
    </source>
</evidence>
<dbReference type="Pfam" id="PF13439">
    <property type="entry name" value="Glyco_transf_4"/>
    <property type="match status" value="1"/>
</dbReference>
<evidence type="ECO:0000313" key="3">
    <source>
        <dbReference type="EMBL" id="NHN26179.1"/>
    </source>
</evidence>
<sequence length="369" mass="41707">MKKRKNVIISSEFPPFPGGIGNHAFSLALEMNKNNRDVKVITDIRGDNAKYELDFDSKLTFEVKRILKYKLRLFIYFTRIYYAFIELCSLETKTFILSGKFSLWIGGIMKMISSKHKYIAIVHGSEINAGGTIAKKYTSWCLSRFTHVIAVSNFTKELILEKKSIEVKVINNGFLPIVAKKIVKKSLMELGYLNIITVGNVTFRKGQNNVIAALPQIKMIFPNIHYHIVGIPTEKDKFEKLATQLNVRDNVTFYGTINNEELNELLIQSDVFFMLSNVLNNGDVEGFGIAVLEANACGVPAIGSMHSGIADAIKNNYSGKLVNPKSQVEIVASLKDIVENYGDYSLNATKWSKEFTWDIIIKKYFEIID</sequence>
<keyword evidence="4" id="KW-1185">Reference proteome</keyword>
<dbReference type="EMBL" id="VEVQ02000006">
    <property type="protein sequence ID" value="NHN26179.1"/>
    <property type="molecule type" value="Genomic_DNA"/>
</dbReference>
<dbReference type="SUPFAM" id="SSF53756">
    <property type="entry name" value="UDP-Glycosyltransferase/glycogen phosphorylase"/>
    <property type="match status" value="1"/>
</dbReference>